<dbReference type="InParanoid" id="B4K452"/>
<protein>
    <submittedName>
        <fullName evidence="1">GH24969</fullName>
    </submittedName>
</protein>
<evidence type="ECO:0000313" key="2">
    <source>
        <dbReference type="Proteomes" id="UP000001070"/>
    </source>
</evidence>
<dbReference type="OrthoDB" id="10002959at2759"/>
<gene>
    <name evidence="1" type="primary">Dgri\GH24969</name>
    <name evidence="1" type="ORF">Dgri_GH24969</name>
</gene>
<evidence type="ECO:0000313" key="1">
    <source>
        <dbReference type="EMBL" id="EDV90317.1"/>
    </source>
</evidence>
<dbReference type="AlphaFoldDB" id="B4K452"/>
<proteinExistence type="predicted"/>
<name>B4K452_DROGR</name>
<sequence length="138" mass="15332">MSRPRTYIQYLKNHWLRVRFSLLLICSLTPSLSLAAVSYPSAQQEHDMLILDALSRRSGNGYYGENSVMEMLSRMIPQSCRFRGHKFECGLSISCVLGGGKPLDLCSGGMIWSCCVDKDLDAEESPHAAPINNTTAFP</sequence>
<dbReference type="Proteomes" id="UP000001070">
    <property type="component" value="Unassembled WGS sequence"/>
</dbReference>
<keyword evidence="2" id="KW-1185">Reference proteome</keyword>
<organism evidence="2">
    <name type="scientific">Drosophila grimshawi</name>
    <name type="common">Hawaiian fruit fly</name>
    <name type="synonym">Idiomyia grimshawi</name>
    <dbReference type="NCBI Taxonomy" id="7222"/>
    <lineage>
        <taxon>Eukaryota</taxon>
        <taxon>Metazoa</taxon>
        <taxon>Ecdysozoa</taxon>
        <taxon>Arthropoda</taxon>
        <taxon>Hexapoda</taxon>
        <taxon>Insecta</taxon>
        <taxon>Pterygota</taxon>
        <taxon>Neoptera</taxon>
        <taxon>Endopterygota</taxon>
        <taxon>Diptera</taxon>
        <taxon>Brachycera</taxon>
        <taxon>Muscomorpha</taxon>
        <taxon>Ephydroidea</taxon>
        <taxon>Drosophilidae</taxon>
        <taxon>Drosophila</taxon>
        <taxon>Hawaiian Drosophila</taxon>
    </lineage>
</organism>
<dbReference type="HOGENOM" id="CLU_1857338_0_0_1"/>
<dbReference type="STRING" id="7222.B4K452"/>
<dbReference type="EMBL" id="CH928579">
    <property type="protein sequence ID" value="EDV90317.1"/>
    <property type="molecule type" value="Genomic_DNA"/>
</dbReference>
<reference evidence="1 2" key="1">
    <citation type="journal article" date="2007" name="Nature">
        <title>Evolution of genes and genomes on the Drosophila phylogeny.</title>
        <authorList>
            <consortium name="Drosophila 12 Genomes Consortium"/>
            <person name="Clark A.G."/>
            <person name="Eisen M.B."/>
            <person name="Smith D.R."/>
            <person name="Bergman C.M."/>
            <person name="Oliver B."/>
            <person name="Markow T.A."/>
            <person name="Kaufman T.C."/>
            <person name="Kellis M."/>
            <person name="Gelbart W."/>
            <person name="Iyer V.N."/>
            <person name="Pollard D.A."/>
            <person name="Sackton T.B."/>
            <person name="Larracuente A.M."/>
            <person name="Singh N.D."/>
            <person name="Abad J.P."/>
            <person name="Abt D.N."/>
            <person name="Adryan B."/>
            <person name="Aguade M."/>
            <person name="Akashi H."/>
            <person name="Anderson W.W."/>
            <person name="Aquadro C.F."/>
            <person name="Ardell D.H."/>
            <person name="Arguello R."/>
            <person name="Artieri C.G."/>
            <person name="Barbash D.A."/>
            <person name="Barker D."/>
            <person name="Barsanti P."/>
            <person name="Batterham P."/>
            <person name="Batzoglou S."/>
            <person name="Begun D."/>
            <person name="Bhutkar A."/>
            <person name="Blanco E."/>
            <person name="Bosak S.A."/>
            <person name="Bradley R.K."/>
            <person name="Brand A.D."/>
            <person name="Brent M.R."/>
            <person name="Brooks A.N."/>
            <person name="Brown R.H."/>
            <person name="Butlin R.K."/>
            <person name="Caggese C."/>
            <person name="Calvi B.R."/>
            <person name="Bernardo de Carvalho A."/>
            <person name="Caspi A."/>
            <person name="Castrezana S."/>
            <person name="Celniker S.E."/>
            <person name="Chang J.L."/>
            <person name="Chapple C."/>
            <person name="Chatterji S."/>
            <person name="Chinwalla A."/>
            <person name="Civetta A."/>
            <person name="Clifton S.W."/>
            <person name="Comeron J.M."/>
            <person name="Costello J.C."/>
            <person name="Coyne J.A."/>
            <person name="Daub J."/>
            <person name="David R.G."/>
            <person name="Delcher A.L."/>
            <person name="Delehaunty K."/>
            <person name="Do C.B."/>
            <person name="Ebling H."/>
            <person name="Edwards K."/>
            <person name="Eickbush T."/>
            <person name="Evans J.D."/>
            <person name="Filipski A."/>
            <person name="Findeiss S."/>
            <person name="Freyhult E."/>
            <person name="Fulton L."/>
            <person name="Fulton R."/>
            <person name="Garcia A.C."/>
            <person name="Gardiner A."/>
            <person name="Garfield D.A."/>
            <person name="Garvin B.E."/>
            <person name="Gibson G."/>
            <person name="Gilbert D."/>
            <person name="Gnerre S."/>
            <person name="Godfrey J."/>
            <person name="Good R."/>
            <person name="Gotea V."/>
            <person name="Gravely B."/>
            <person name="Greenberg A.J."/>
            <person name="Griffiths-Jones S."/>
            <person name="Gross S."/>
            <person name="Guigo R."/>
            <person name="Gustafson E.A."/>
            <person name="Haerty W."/>
            <person name="Hahn M.W."/>
            <person name="Halligan D.L."/>
            <person name="Halpern A.L."/>
            <person name="Halter G.M."/>
            <person name="Han M.V."/>
            <person name="Heger A."/>
            <person name="Hillier L."/>
            <person name="Hinrichs A.S."/>
            <person name="Holmes I."/>
            <person name="Hoskins R.A."/>
            <person name="Hubisz M.J."/>
            <person name="Hultmark D."/>
            <person name="Huntley M.A."/>
            <person name="Jaffe D.B."/>
            <person name="Jagadeeshan S."/>
            <person name="Jeck W.R."/>
            <person name="Johnson J."/>
            <person name="Jones C.D."/>
            <person name="Jordan W.C."/>
            <person name="Karpen G.H."/>
            <person name="Kataoka E."/>
            <person name="Keightley P.D."/>
            <person name="Kheradpour P."/>
            <person name="Kirkness E.F."/>
            <person name="Koerich L.B."/>
            <person name="Kristiansen K."/>
            <person name="Kudrna D."/>
            <person name="Kulathinal R.J."/>
            <person name="Kumar S."/>
            <person name="Kwok R."/>
            <person name="Lander E."/>
            <person name="Langley C.H."/>
            <person name="Lapoint R."/>
            <person name="Lazzaro B.P."/>
            <person name="Lee S.J."/>
            <person name="Levesque L."/>
            <person name="Li R."/>
            <person name="Lin C.F."/>
            <person name="Lin M.F."/>
            <person name="Lindblad-Toh K."/>
            <person name="Llopart A."/>
            <person name="Long M."/>
            <person name="Low L."/>
            <person name="Lozovsky E."/>
            <person name="Lu J."/>
            <person name="Luo M."/>
            <person name="Machado C.A."/>
            <person name="Makalowski W."/>
            <person name="Marzo M."/>
            <person name="Matsuda M."/>
            <person name="Matzkin L."/>
            <person name="McAllister B."/>
            <person name="McBride C.S."/>
            <person name="McKernan B."/>
            <person name="McKernan K."/>
            <person name="Mendez-Lago M."/>
            <person name="Minx P."/>
            <person name="Mollenhauer M.U."/>
            <person name="Montooth K."/>
            <person name="Mount S.M."/>
            <person name="Mu X."/>
            <person name="Myers E."/>
            <person name="Negre B."/>
            <person name="Newfeld S."/>
            <person name="Nielsen R."/>
            <person name="Noor M.A."/>
            <person name="O'Grady P."/>
            <person name="Pachter L."/>
            <person name="Papaceit M."/>
            <person name="Parisi M.J."/>
            <person name="Parisi M."/>
            <person name="Parts L."/>
            <person name="Pedersen J.S."/>
            <person name="Pesole G."/>
            <person name="Phillippy A.M."/>
            <person name="Ponting C.P."/>
            <person name="Pop M."/>
            <person name="Porcelli D."/>
            <person name="Powell J.R."/>
            <person name="Prohaska S."/>
            <person name="Pruitt K."/>
            <person name="Puig M."/>
            <person name="Quesneville H."/>
            <person name="Ram K.R."/>
            <person name="Rand D."/>
            <person name="Rasmussen M.D."/>
            <person name="Reed L.K."/>
            <person name="Reenan R."/>
            <person name="Reily A."/>
            <person name="Remington K.A."/>
            <person name="Rieger T.T."/>
            <person name="Ritchie M.G."/>
            <person name="Robin C."/>
            <person name="Rogers Y.H."/>
            <person name="Rohde C."/>
            <person name="Rozas J."/>
            <person name="Rubenfield M.J."/>
            <person name="Ruiz A."/>
            <person name="Russo S."/>
            <person name="Salzberg S.L."/>
            <person name="Sanchez-Gracia A."/>
            <person name="Saranga D.J."/>
            <person name="Sato H."/>
            <person name="Schaeffer S.W."/>
            <person name="Schatz M.C."/>
            <person name="Schlenke T."/>
            <person name="Schwartz R."/>
            <person name="Segarra C."/>
            <person name="Singh R.S."/>
            <person name="Sirot L."/>
            <person name="Sirota M."/>
            <person name="Sisneros N.B."/>
            <person name="Smith C.D."/>
            <person name="Smith T.F."/>
            <person name="Spieth J."/>
            <person name="Stage D.E."/>
            <person name="Stark A."/>
            <person name="Stephan W."/>
            <person name="Strausberg R.L."/>
            <person name="Strempel S."/>
            <person name="Sturgill D."/>
            <person name="Sutton G."/>
            <person name="Sutton G.G."/>
            <person name="Tao W."/>
            <person name="Teichmann S."/>
            <person name="Tobari Y.N."/>
            <person name="Tomimura Y."/>
            <person name="Tsolas J.M."/>
            <person name="Valente V.L."/>
            <person name="Venter E."/>
            <person name="Venter J.C."/>
            <person name="Vicario S."/>
            <person name="Vieira F.G."/>
            <person name="Vilella A.J."/>
            <person name="Villasante A."/>
            <person name="Walenz B."/>
            <person name="Wang J."/>
            <person name="Wasserman M."/>
            <person name="Watts T."/>
            <person name="Wilson D."/>
            <person name="Wilson R.K."/>
            <person name="Wing R.A."/>
            <person name="Wolfner M.F."/>
            <person name="Wong A."/>
            <person name="Wong G.K."/>
            <person name="Wu C.I."/>
            <person name="Wu G."/>
            <person name="Yamamoto D."/>
            <person name="Yang H.P."/>
            <person name="Yang S.P."/>
            <person name="Yorke J.A."/>
            <person name="Yoshida K."/>
            <person name="Zdobnov E."/>
            <person name="Zhang P."/>
            <person name="Zhang Y."/>
            <person name="Zimin A.V."/>
            <person name="Baldwin J."/>
            <person name="Abdouelleil A."/>
            <person name="Abdulkadir J."/>
            <person name="Abebe A."/>
            <person name="Abera B."/>
            <person name="Abreu J."/>
            <person name="Acer S.C."/>
            <person name="Aftuck L."/>
            <person name="Alexander A."/>
            <person name="An P."/>
            <person name="Anderson E."/>
            <person name="Anderson S."/>
            <person name="Arachi H."/>
            <person name="Azer M."/>
            <person name="Bachantsang P."/>
            <person name="Barry A."/>
            <person name="Bayul T."/>
            <person name="Berlin A."/>
            <person name="Bessette D."/>
            <person name="Bloom T."/>
            <person name="Blye J."/>
            <person name="Boguslavskiy L."/>
            <person name="Bonnet C."/>
            <person name="Boukhgalter B."/>
            <person name="Bourzgui I."/>
            <person name="Brown A."/>
            <person name="Cahill P."/>
            <person name="Channer S."/>
            <person name="Cheshatsang Y."/>
            <person name="Chuda L."/>
            <person name="Citroen M."/>
            <person name="Collymore A."/>
            <person name="Cooke P."/>
            <person name="Costello M."/>
            <person name="D'Aco K."/>
            <person name="Daza R."/>
            <person name="De Haan G."/>
            <person name="DeGray S."/>
            <person name="DeMaso C."/>
            <person name="Dhargay N."/>
            <person name="Dooley K."/>
            <person name="Dooley E."/>
            <person name="Doricent M."/>
            <person name="Dorje P."/>
            <person name="Dorjee K."/>
            <person name="Dupes A."/>
            <person name="Elong R."/>
            <person name="Falk J."/>
            <person name="Farina A."/>
            <person name="Faro S."/>
            <person name="Ferguson D."/>
            <person name="Fisher S."/>
            <person name="Foley C.D."/>
            <person name="Franke A."/>
            <person name="Friedrich D."/>
            <person name="Gadbois L."/>
            <person name="Gearin G."/>
            <person name="Gearin C.R."/>
            <person name="Giannoukos G."/>
            <person name="Goode T."/>
            <person name="Graham J."/>
            <person name="Grandbois E."/>
            <person name="Grewal S."/>
            <person name="Gyaltsen K."/>
            <person name="Hafez N."/>
            <person name="Hagos B."/>
            <person name="Hall J."/>
            <person name="Henson C."/>
            <person name="Hollinger A."/>
            <person name="Honan T."/>
            <person name="Huard M.D."/>
            <person name="Hughes L."/>
            <person name="Hurhula B."/>
            <person name="Husby M.E."/>
            <person name="Kamat A."/>
            <person name="Kanga B."/>
            <person name="Kashin S."/>
            <person name="Khazanovich D."/>
            <person name="Kisner P."/>
            <person name="Lance K."/>
            <person name="Lara M."/>
            <person name="Lee W."/>
            <person name="Lennon N."/>
            <person name="Letendre F."/>
            <person name="LeVine R."/>
            <person name="Lipovsky A."/>
            <person name="Liu X."/>
            <person name="Liu J."/>
            <person name="Liu S."/>
            <person name="Lokyitsang T."/>
            <person name="Lokyitsang Y."/>
            <person name="Lubonja R."/>
            <person name="Lui A."/>
            <person name="MacDonald P."/>
            <person name="Magnisalis V."/>
            <person name="Maru K."/>
            <person name="Matthews C."/>
            <person name="McCusker W."/>
            <person name="McDonough S."/>
            <person name="Mehta T."/>
            <person name="Meldrim J."/>
            <person name="Meneus L."/>
            <person name="Mihai O."/>
            <person name="Mihalev A."/>
            <person name="Mihova T."/>
            <person name="Mittelman R."/>
            <person name="Mlenga V."/>
            <person name="Montmayeur A."/>
            <person name="Mulrain L."/>
            <person name="Navidi A."/>
            <person name="Naylor J."/>
            <person name="Negash T."/>
            <person name="Nguyen T."/>
            <person name="Nguyen N."/>
            <person name="Nicol R."/>
            <person name="Norbu C."/>
            <person name="Norbu N."/>
            <person name="Novod N."/>
            <person name="O'Neill B."/>
            <person name="Osman S."/>
            <person name="Markiewicz E."/>
            <person name="Oyono O.L."/>
            <person name="Patti C."/>
            <person name="Phunkhang P."/>
            <person name="Pierre F."/>
            <person name="Priest M."/>
            <person name="Raghuraman S."/>
            <person name="Rege F."/>
            <person name="Reyes R."/>
            <person name="Rise C."/>
            <person name="Rogov P."/>
            <person name="Ross K."/>
            <person name="Ryan E."/>
            <person name="Settipalli S."/>
            <person name="Shea T."/>
            <person name="Sherpa N."/>
            <person name="Shi L."/>
            <person name="Shih D."/>
            <person name="Sparrow T."/>
            <person name="Spaulding J."/>
            <person name="Stalker J."/>
            <person name="Stange-Thomann N."/>
            <person name="Stavropoulos S."/>
            <person name="Stone C."/>
            <person name="Strader C."/>
            <person name="Tesfaye S."/>
            <person name="Thomson T."/>
            <person name="Thoulutsang Y."/>
            <person name="Thoulutsang D."/>
            <person name="Topham K."/>
            <person name="Topping I."/>
            <person name="Tsamla T."/>
            <person name="Vassiliev H."/>
            <person name="Vo A."/>
            <person name="Wangchuk T."/>
            <person name="Wangdi T."/>
            <person name="Weiand M."/>
            <person name="Wilkinson J."/>
            <person name="Wilson A."/>
            <person name="Yadav S."/>
            <person name="Young G."/>
            <person name="Yu Q."/>
            <person name="Zembek L."/>
            <person name="Zhong D."/>
            <person name="Zimmer A."/>
            <person name="Zwirko Z."/>
            <person name="Jaffe D.B."/>
            <person name="Alvarez P."/>
            <person name="Brockman W."/>
            <person name="Butler J."/>
            <person name="Chin C."/>
            <person name="Gnerre S."/>
            <person name="Grabherr M."/>
            <person name="Kleber M."/>
            <person name="Mauceli E."/>
            <person name="MacCallum I."/>
        </authorList>
    </citation>
    <scope>NUCLEOTIDE SEQUENCE [LARGE SCALE GENOMIC DNA]</scope>
    <source>
        <strain evidence="2">Tucson 15287-2541.00</strain>
    </source>
</reference>
<accession>B4K452</accession>
<dbReference type="eggNOG" id="KOG3627">
    <property type="taxonomic scope" value="Eukaryota"/>
</dbReference>